<accession>A0A0V0GHC8</accession>
<evidence type="ECO:0000313" key="2">
    <source>
        <dbReference type="EMBL" id="JAP07081.1"/>
    </source>
</evidence>
<feature type="non-terminal residue" evidence="2">
    <location>
        <position position="1"/>
    </location>
</feature>
<name>A0A0V0GHC8_SOLCH</name>
<sequence>RYVLKCLYNTLKYSLISSLSMKPLINNLDGAMTGHRHHTYILHNQKKASPEYKESSPTLKSTESSYQRCAG</sequence>
<dbReference type="AlphaFoldDB" id="A0A0V0GHC8"/>
<feature type="compositionally biased region" description="Polar residues" evidence="1">
    <location>
        <begin position="55"/>
        <end position="71"/>
    </location>
</feature>
<protein>
    <submittedName>
        <fullName evidence="2">Putative ovule protein</fullName>
    </submittedName>
</protein>
<reference evidence="2" key="1">
    <citation type="submission" date="2015-12" db="EMBL/GenBank/DDBJ databases">
        <title>Gene expression during late stages of embryo sac development: a critical building block for successful pollen-pistil interactions.</title>
        <authorList>
            <person name="Liu Y."/>
            <person name="Joly V."/>
            <person name="Sabar M."/>
            <person name="Matton D.P."/>
        </authorList>
    </citation>
    <scope>NUCLEOTIDE SEQUENCE</scope>
</reference>
<evidence type="ECO:0000256" key="1">
    <source>
        <dbReference type="SAM" id="MobiDB-lite"/>
    </source>
</evidence>
<dbReference type="EMBL" id="GEDG01039534">
    <property type="protein sequence ID" value="JAP07081.1"/>
    <property type="molecule type" value="Transcribed_RNA"/>
</dbReference>
<organism evidence="2">
    <name type="scientific">Solanum chacoense</name>
    <name type="common">Chaco potato</name>
    <dbReference type="NCBI Taxonomy" id="4108"/>
    <lineage>
        <taxon>Eukaryota</taxon>
        <taxon>Viridiplantae</taxon>
        <taxon>Streptophyta</taxon>
        <taxon>Embryophyta</taxon>
        <taxon>Tracheophyta</taxon>
        <taxon>Spermatophyta</taxon>
        <taxon>Magnoliopsida</taxon>
        <taxon>eudicotyledons</taxon>
        <taxon>Gunneridae</taxon>
        <taxon>Pentapetalae</taxon>
        <taxon>asterids</taxon>
        <taxon>lamiids</taxon>
        <taxon>Solanales</taxon>
        <taxon>Solanaceae</taxon>
        <taxon>Solanoideae</taxon>
        <taxon>Solaneae</taxon>
        <taxon>Solanum</taxon>
    </lineage>
</organism>
<proteinExistence type="predicted"/>
<feature type="region of interest" description="Disordered" evidence="1">
    <location>
        <begin position="43"/>
        <end position="71"/>
    </location>
</feature>